<feature type="compositionally biased region" description="Polar residues" evidence="1">
    <location>
        <begin position="49"/>
        <end position="58"/>
    </location>
</feature>
<name>A0A7S3E356_9CHLO</name>
<gene>
    <name evidence="2" type="ORF">CLAU1311_LOCUS5258</name>
</gene>
<feature type="region of interest" description="Disordered" evidence="1">
    <location>
        <begin position="1"/>
        <end position="81"/>
    </location>
</feature>
<sequence length="239" mass="27126">MGKKKGGGAEAQKASEKAKQKKRDQSLADKTFGLKNKNKSKVVQNKVQHLQNSMSKNPQANKSAAAAKARKAQKEAEEQARREMELMFKSVKKKETVQQQRKVEEEEVVKKVTVKPEVRIKQLLDGTLPEMLERTLEDRIEEARSLVAKKVKMTEAVFTDWLNKKEKEKREREKKAKEARWKANRYTGKEIWAKFKVKVEDEEDAVDGYDKSSNPPSDDEDEGTEGADPVSAPVDPTVG</sequence>
<dbReference type="GO" id="GO:0002181">
    <property type="term" value="P:cytoplasmic translation"/>
    <property type="evidence" value="ECO:0007669"/>
    <property type="project" value="TreeGrafter"/>
</dbReference>
<feature type="compositionally biased region" description="Basic and acidic residues" evidence="1">
    <location>
        <begin position="13"/>
        <end position="27"/>
    </location>
</feature>
<organism evidence="2">
    <name type="scientific">Chloropicon laureae</name>
    <dbReference type="NCBI Taxonomy" id="464258"/>
    <lineage>
        <taxon>Eukaryota</taxon>
        <taxon>Viridiplantae</taxon>
        <taxon>Chlorophyta</taxon>
        <taxon>Chloropicophyceae</taxon>
        <taxon>Chloropicales</taxon>
        <taxon>Chloropicaceae</taxon>
        <taxon>Chloropicon</taxon>
    </lineage>
</organism>
<dbReference type="GO" id="GO:0005829">
    <property type="term" value="C:cytosol"/>
    <property type="evidence" value="ECO:0007669"/>
    <property type="project" value="TreeGrafter"/>
</dbReference>
<dbReference type="PANTHER" id="PTHR12681:SF0">
    <property type="entry name" value="ZINC FINGER CCCH DOMAIN-CONTAINING PROTEIN 15"/>
    <property type="match status" value="1"/>
</dbReference>
<proteinExistence type="predicted"/>
<reference evidence="2" key="1">
    <citation type="submission" date="2021-01" db="EMBL/GenBank/DDBJ databases">
        <authorList>
            <person name="Corre E."/>
            <person name="Pelletier E."/>
            <person name="Niang G."/>
            <person name="Scheremetjew M."/>
            <person name="Finn R."/>
            <person name="Kale V."/>
            <person name="Holt S."/>
            <person name="Cochrane G."/>
            <person name="Meng A."/>
            <person name="Brown T."/>
            <person name="Cohen L."/>
        </authorList>
    </citation>
    <scope>NUCLEOTIDE SEQUENCE</scope>
    <source>
        <strain evidence="2">RCC856</strain>
    </source>
</reference>
<feature type="compositionally biased region" description="Basic and acidic residues" evidence="1">
    <location>
        <begin position="72"/>
        <end position="81"/>
    </location>
</feature>
<evidence type="ECO:0000313" key="2">
    <source>
        <dbReference type="EMBL" id="CAE0021132.1"/>
    </source>
</evidence>
<dbReference type="PANTHER" id="PTHR12681">
    <property type="entry name" value="ZINC FINGER-CONTAINING PROTEIN P48ZNF"/>
    <property type="match status" value="1"/>
</dbReference>
<dbReference type="AlphaFoldDB" id="A0A7S3E356"/>
<protein>
    <submittedName>
        <fullName evidence="2">Uncharacterized protein</fullName>
    </submittedName>
</protein>
<accession>A0A7S3E356</accession>
<dbReference type="EMBL" id="HBHU01008118">
    <property type="protein sequence ID" value="CAE0021132.1"/>
    <property type="molecule type" value="Transcribed_RNA"/>
</dbReference>
<feature type="region of interest" description="Disordered" evidence="1">
    <location>
        <begin position="202"/>
        <end position="239"/>
    </location>
</feature>
<dbReference type="Gene3D" id="6.20.400.10">
    <property type="match status" value="1"/>
</dbReference>
<evidence type="ECO:0000256" key="1">
    <source>
        <dbReference type="SAM" id="MobiDB-lite"/>
    </source>
</evidence>
<dbReference type="GO" id="GO:0003729">
    <property type="term" value="F:mRNA binding"/>
    <property type="evidence" value="ECO:0007669"/>
    <property type="project" value="TreeGrafter"/>
</dbReference>